<organism evidence="5 6">
    <name type="scientific">Curvularia clavata</name>
    <dbReference type="NCBI Taxonomy" id="95742"/>
    <lineage>
        <taxon>Eukaryota</taxon>
        <taxon>Fungi</taxon>
        <taxon>Dikarya</taxon>
        <taxon>Ascomycota</taxon>
        <taxon>Pezizomycotina</taxon>
        <taxon>Dothideomycetes</taxon>
        <taxon>Pleosporomycetidae</taxon>
        <taxon>Pleosporales</taxon>
        <taxon>Pleosporineae</taxon>
        <taxon>Pleosporaceae</taxon>
        <taxon>Curvularia</taxon>
    </lineage>
</organism>
<dbReference type="VEuPathDB" id="FungiDB:yc1106_01803"/>
<feature type="compositionally biased region" description="Basic and acidic residues" evidence="2">
    <location>
        <begin position="120"/>
        <end position="132"/>
    </location>
</feature>
<dbReference type="Proteomes" id="UP001056012">
    <property type="component" value="Chromosome 1"/>
</dbReference>
<gene>
    <name evidence="5" type="ORF">yc1106_01803</name>
</gene>
<evidence type="ECO:0000259" key="4">
    <source>
        <dbReference type="Pfam" id="PF04677"/>
    </source>
</evidence>
<dbReference type="Pfam" id="PF04676">
    <property type="entry name" value="CwfJ_C_2"/>
    <property type="match status" value="1"/>
</dbReference>
<dbReference type="EMBL" id="CP089274">
    <property type="protein sequence ID" value="USP74529.1"/>
    <property type="molecule type" value="Genomic_DNA"/>
</dbReference>
<dbReference type="GO" id="GO:0071014">
    <property type="term" value="C:post-mRNA release spliceosomal complex"/>
    <property type="evidence" value="ECO:0007669"/>
    <property type="project" value="TreeGrafter"/>
</dbReference>
<dbReference type="InterPro" id="IPR006767">
    <property type="entry name" value="Cwf19-like_C_dom-2"/>
</dbReference>
<proteinExistence type="inferred from homology"/>
<feature type="region of interest" description="Disordered" evidence="2">
    <location>
        <begin position="376"/>
        <end position="402"/>
    </location>
</feature>
<evidence type="ECO:0000256" key="1">
    <source>
        <dbReference type="ARBA" id="ARBA00006795"/>
    </source>
</evidence>
<dbReference type="AlphaFoldDB" id="A0A9Q9DQC3"/>
<comment type="similarity">
    <text evidence="1">Belongs to the CWF19 family.</text>
</comment>
<dbReference type="GO" id="GO:0000398">
    <property type="term" value="P:mRNA splicing, via spliceosome"/>
    <property type="evidence" value="ECO:0007669"/>
    <property type="project" value="TreeGrafter"/>
</dbReference>
<feature type="compositionally biased region" description="Basic and acidic residues" evidence="2">
    <location>
        <begin position="211"/>
        <end position="229"/>
    </location>
</feature>
<accession>A0A9Q9DQC3</accession>
<evidence type="ECO:0000313" key="6">
    <source>
        <dbReference type="Proteomes" id="UP001056012"/>
    </source>
</evidence>
<evidence type="ECO:0000256" key="2">
    <source>
        <dbReference type="SAM" id="MobiDB-lite"/>
    </source>
</evidence>
<feature type="compositionally biased region" description="Basic and acidic residues" evidence="2">
    <location>
        <begin position="156"/>
        <end position="170"/>
    </location>
</feature>
<evidence type="ECO:0008006" key="7">
    <source>
        <dbReference type="Google" id="ProtNLM"/>
    </source>
</evidence>
<dbReference type="PANTHER" id="PTHR12072:SF5">
    <property type="entry name" value="CWF19-LIKE PROTEIN 2"/>
    <property type="match status" value="1"/>
</dbReference>
<dbReference type="Pfam" id="PF04677">
    <property type="entry name" value="CwfJ_C_1"/>
    <property type="match status" value="1"/>
</dbReference>
<name>A0A9Q9DQC3_CURCL</name>
<keyword evidence="6" id="KW-1185">Reference proteome</keyword>
<feature type="domain" description="Cwf19-like C-terminal" evidence="4">
    <location>
        <begin position="556"/>
        <end position="682"/>
    </location>
</feature>
<feature type="region of interest" description="Disordered" evidence="2">
    <location>
        <begin position="92"/>
        <end position="231"/>
    </location>
</feature>
<feature type="region of interest" description="Disordered" evidence="2">
    <location>
        <begin position="39"/>
        <end position="60"/>
    </location>
</feature>
<evidence type="ECO:0000313" key="5">
    <source>
        <dbReference type="EMBL" id="USP74529.1"/>
    </source>
</evidence>
<dbReference type="InterPro" id="IPR040194">
    <property type="entry name" value="Cwf19-like"/>
</dbReference>
<feature type="compositionally biased region" description="Basic residues" evidence="2">
    <location>
        <begin position="97"/>
        <end position="119"/>
    </location>
</feature>
<evidence type="ECO:0000259" key="3">
    <source>
        <dbReference type="Pfam" id="PF04676"/>
    </source>
</evidence>
<dbReference type="PANTHER" id="PTHR12072">
    <property type="entry name" value="CWF19, CELL CYCLE CONTROL PROTEIN"/>
    <property type="match status" value="1"/>
</dbReference>
<reference evidence="5" key="1">
    <citation type="submission" date="2021-12" db="EMBL/GenBank/DDBJ databases">
        <title>Curvularia clavata genome.</title>
        <authorList>
            <person name="Cao Y."/>
        </authorList>
    </citation>
    <scope>NUCLEOTIDE SEQUENCE</scope>
    <source>
        <strain evidence="5">Yc1106</strain>
    </source>
</reference>
<dbReference type="OrthoDB" id="2113965at2759"/>
<sequence length="800" mass="91910">MPTHTIETGAFDVSEGVAPPGALEADMAEKFCGADALASSRGDVRPKRRRRPSRNFGRTRSTLHNIVDANSKNINITILNMGLEDFERELAENKKKEERKKRDRSRSRERHHRKHRSSRHHDDDNDGRDERHSHKRSRHHRETSEERARRKRRERHERDDRSRRKHREADSSDDDERLTRKRKSRHYEEDESSGDDAPQEKDYVPPEDDILDKQLEEAADADLQRDDWMKAPSSMDVDYVQRKKREEKTTYVKASAEQQHALKIHHAELNHHLADLKEDQGLVAEEPAQREVNYTFGDSGSQWRMMKLKGIYRTAQESGRSVEEVAMEKYGDLRDFDEAREEEIELDRRKMYGKDYVGKEKPSGELYEERRLNAGIHRPSRDSRDMPDLPQGEIVPDPRPTTNTVVLSQTELNKLKAQMMKAKMKKAPEAAQLEAEYNAALANASSSKDRDVVVLSAMDNRMLAGGRQGEVIALTNKRGTERGLVKENEDMSIDDMVRQERRTKNQAGGEGQLLAEKIAKDSKFDNDLDYIDENAAKLAARAPKSSINLRNAAIQDYTKMNRILDACPLCHHEDKSPPQPPIAPIVSLGTRVFLTLPTEPEISTGGAVIVPIQHRTNLLECDDDEWEEIRNFMKCLTRMYHDQGRDVVFYENAAFPGRKGHAAMNAVPIPFELGETAPAFFREAILSQAGDWTQHKPLVDTLKASRNGMGRAAFRKSIAKEMPYFHVWFELDGGLGHIVEDERTWPRGDLFAREVLGGMLDVDVEVVKRQGRWVKGDRRVDGWRKGWRKFDWTRVLTEGQ</sequence>
<protein>
    <recommendedName>
        <fullName evidence="7">Cell cycle control protein cwf19</fullName>
    </recommendedName>
</protein>
<feature type="domain" description="Cwf19-like protein C-terminal" evidence="3">
    <location>
        <begin position="691"/>
        <end position="793"/>
    </location>
</feature>
<dbReference type="InterPro" id="IPR006768">
    <property type="entry name" value="Cwf19-like_C_dom-1"/>
</dbReference>